<proteinExistence type="predicted"/>
<feature type="domain" description="C2H2-type" evidence="10">
    <location>
        <begin position="1118"/>
        <end position="1146"/>
    </location>
</feature>
<dbReference type="STRING" id="46835.A0A504X3R5"/>
<dbReference type="InterPro" id="IPR050589">
    <property type="entry name" value="Ikaros_C2H2-ZF"/>
</dbReference>
<evidence type="ECO:0000256" key="9">
    <source>
        <dbReference type="SAM" id="MobiDB-lite"/>
    </source>
</evidence>
<keyword evidence="2" id="KW-0479">Metal-binding</keyword>
<dbReference type="GO" id="GO:0003700">
    <property type="term" value="F:DNA-binding transcription factor activity"/>
    <property type="evidence" value="ECO:0007669"/>
    <property type="project" value="TreeGrafter"/>
</dbReference>
<keyword evidence="5" id="KW-0862">Zinc</keyword>
<reference evidence="11 12" key="1">
    <citation type="submission" date="2019-04" db="EMBL/GenBank/DDBJ databases">
        <title>Annotation for the trematode Fasciola gigantica.</title>
        <authorList>
            <person name="Choi Y.-J."/>
        </authorList>
    </citation>
    <scope>NUCLEOTIDE SEQUENCE [LARGE SCALE GENOMIC DNA]</scope>
    <source>
        <strain evidence="11">Uganda_cow_1</strain>
    </source>
</reference>
<protein>
    <submittedName>
        <fullName evidence="11">Zinc finger C2H2 type</fullName>
    </submittedName>
</protein>
<evidence type="ECO:0000313" key="12">
    <source>
        <dbReference type="Proteomes" id="UP000316759"/>
    </source>
</evidence>
<gene>
    <name evidence="11" type="ORF">FGIG_00865</name>
</gene>
<accession>A0A504X3R5</accession>
<keyword evidence="6" id="KW-0238">DNA-binding</keyword>
<dbReference type="InterPro" id="IPR013087">
    <property type="entry name" value="Znf_C2H2_type"/>
</dbReference>
<dbReference type="Pfam" id="PF14939">
    <property type="entry name" value="DCAF15_WD40"/>
    <property type="match status" value="1"/>
</dbReference>
<dbReference type="InterPro" id="IPR032734">
    <property type="entry name" value="DCAF15_WD40"/>
</dbReference>
<name>A0A504X3R5_FASGI</name>
<sequence>MTFLRKLLQRELTSRPSSLQENFVRSRSYQLSRILPRTALDDVFLGFSVCGQFLISYKMDFKRFLLRFWSFPPQPLRDENGIKLRLFAEAPFFHSIYVSRFQDTPCVRFIQSKLDFRSFLLLSCDYDGDGVIAAYGSMPDVDCEHCMSAHLRLSGILPTDAPDSRQCPMHLQILLLNLDLPIMSDRTPCAFDTSTTDPSPLPQSDHQRIKNSRISTTSDCIPPCLQIYGSSQLYVLETEKFSSGCGCFASTPWPIGGIQLSVCAKNGALRLSWASPDAQIKIVSCRFTSTGRASSFGEHLRVYPRGTSSYSDSQVAPFAFKNPLLTHNYCSRCYSWPTCDTQPCQLTNSASSAGFDRLDASVCIFRQKSRVALVADANHWPDNHRPPEIYPPSCTHVCMQSRSSNESHQHHPTQSVAVPAFLFHRPTFTCCRPLTYLTMMGDIRASYVHWTLLSRVPSSFANNTVSANLNRNPLGYHQSTNELTDEETEFFVGSQSSGDNEDEEEEDPVAMIASPDSIDQTQSPEDLLAHRLSGQCHTSFDLTCWQELGTDPWTNIAFSTDQANRAIAHLEEVVFDIPMDQENVDRYSSSADDLSILLLFSPVEEPELLLIYQTHHSCGHVPTHATSIKLYGAIDLTTGEYLSVSLDSERSGVALRSHNNRPFTLSVDRLRELTAQCPYNTANVCGGIRPNLVHELNNIHMTSRLESLKLLVDPQGGYEASGIQHCSTILDSIVHSSDATKQLGNNYTIPSVLPTTLANNGNENEFTTAANSSRIIRCDLNYDTLPTILFYCLPTRTQRLIGHRVKKSQCPLFVLVTSLHGQWCLVQLTDSDETENQTDPISDSSNQTDTGPEYTQSRIASEDANERTTSVDCQSERIAALRVNLDDHSLVDFSDSGASFQFAVIPGDSAWRCPFCGASFSLDNSSALSDLLTQHLRLHVELRCCMDCATILPNNTLNMELDNQTEHTCSQLVSSLNKSQTSKSTTSLPFSPTAFLQSPLKSGSTVLTVSGSNVIPIRIHSPRHSIVGDKNVTLNCNSSVDSVSGRVRPAYTVIINPEKSLDAESQSKGPTVTATIPCKVSVHSNQSKVFECHHCNLQLKTSAQYQQHLKNVHRGNRFVCQECAVSFSTKGNLTTHFQQVHNRSTAMRCPVCEKRLSNKYNIERHMRFVHGANQTTRQSFSEAKSGASPTGSQTSQLESPLGHPLVRSLELNDPLSECDSSNQINRTTGVETSRGFYLYLSTPDQTDTAVTRNTENPAACLVAEVQMTPCQPSNPNAQYGTGGTTWRPCVRVADPWLVNSTNSGPSNSSPECPPPT</sequence>
<feature type="compositionally biased region" description="Polar residues" evidence="9">
    <location>
        <begin position="1172"/>
        <end position="1198"/>
    </location>
</feature>
<evidence type="ECO:0000256" key="7">
    <source>
        <dbReference type="ARBA" id="ARBA00023242"/>
    </source>
</evidence>
<dbReference type="SUPFAM" id="SSF57667">
    <property type="entry name" value="beta-beta-alpha zinc fingers"/>
    <property type="match status" value="1"/>
</dbReference>
<keyword evidence="3" id="KW-0677">Repeat</keyword>
<feature type="domain" description="C2H2-type" evidence="10">
    <location>
        <begin position="1147"/>
        <end position="1175"/>
    </location>
</feature>
<feature type="domain" description="C2H2-type" evidence="10">
    <location>
        <begin position="1090"/>
        <end position="1118"/>
    </location>
</feature>
<dbReference type="Proteomes" id="UP000316759">
    <property type="component" value="Unassembled WGS sequence"/>
</dbReference>
<evidence type="ECO:0000256" key="4">
    <source>
        <dbReference type="ARBA" id="ARBA00022771"/>
    </source>
</evidence>
<dbReference type="GO" id="GO:0005634">
    <property type="term" value="C:nucleus"/>
    <property type="evidence" value="ECO:0007669"/>
    <property type="project" value="UniProtKB-SubCell"/>
</dbReference>
<keyword evidence="12" id="KW-1185">Reference proteome</keyword>
<keyword evidence="7" id="KW-0539">Nucleus</keyword>
<feature type="compositionally biased region" description="Polar residues" evidence="9">
    <location>
        <begin position="837"/>
        <end position="859"/>
    </location>
</feature>
<evidence type="ECO:0000256" key="3">
    <source>
        <dbReference type="ARBA" id="ARBA00022737"/>
    </source>
</evidence>
<dbReference type="Gene3D" id="3.30.160.60">
    <property type="entry name" value="Classic Zinc Finger"/>
    <property type="match status" value="1"/>
</dbReference>
<organism evidence="11 12">
    <name type="scientific">Fasciola gigantica</name>
    <name type="common">Giant liver fluke</name>
    <dbReference type="NCBI Taxonomy" id="46835"/>
    <lineage>
        <taxon>Eukaryota</taxon>
        <taxon>Metazoa</taxon>
        <taxon>Spiralia</taxon>
        <taxon>Lophotrochozoa</taxon>
        <taxon>Platyhelminthes</taxon>
        <taxon>Trematoda</taxon>
        <taxon>Digenea</taxon>
        <taxon>Plagiorchiida</taxon>
        <taxon>Echinostomata</taxon>
        <taxon>Echinostomatoidea</taxon>
        <taxon>Fasciolidae</taxon>
        <taxon>Fasciola</taxon>
    </lineage>
</organism>
<evidence type="ECO:0000256" key="6">
    <source>
        <dbReference type="ARBA" id="ARBA00023125"/>
    </source>
</evidence>
<dbReference type="InterPro" id="IPR036236">
    <property type="entry name" value="Znf_C2H2_sf"/>
</dbReference>
<evidence type="ECO:0000256" key="8">
    <source>
        <dbReference type="PROSITE-ProRule" id="PRU00042"/>
    </source>
</evidence>
<evidence type="ECO:0000313" key="11">
    <source>
        <dbReference type="EMBL" id="TPP39787.1"/>
    </source>
</evidence>
<evidence type="ECO:0000256" key="5">
    <source>
        <dbReference type="ARBA" id="ARBA00022833"/>
    </source>
</evidence>
<dbReference type="EMBL" id="SUNJ01015757">
    <property type="protein sequence ID" value="TPP39787.1"/>
    <property type="molecule type" value="Genomic_DNA"/>
</dbReference>
<dbReference type="GO" id="GO:0008270">
    <property type="term" value="F:zinc ion binding"/>
    <property type="evidence" value="ECO:0007669"/>
    <property type="project" value="UniProtKB-KW"/>
</dbReference>
<dbReference type="PROSITE" id="PS00028">
    <property type="entry name" value="ZINC_FINGER_C2H2_1"/>
    <property type="match status" value="3"/>
</dbReference>
<evidence type="ECO:0000259" key="10">
    <source>
        <dbReference type="PROSITE" id="PS50157"/>
    </source>
</evidence>
<dbReference type="PANTHER" id="PTHR24404">
    <property type="entry name" value="ZINC FINGER PROTEIN"/>
    <property type="match status" value="1"/>
</dbReference>
<dbReference type="Pfam" id="PF00096">
    <property type="entry name" value="zf-C2H2"/>
    <property type="match status" value="2"/>
</dbReference>
<feature type="region of interest" description="Disordered" evidence="9">
    <location>
        <begin position="1171"/>
        <end position="1202"/>
    </location>
</feature>
<dbReference type="GO" id="GO:0000978">
    <property type="term" value="F:RNA polymerase II cis-regulatory region sequence-specific DNA binding"/>
    <property type="evidence" value="ECO:0007669"/>
    <property type="project" value="TreeGrafter"/>
</dbReference>
<evidence type="ECO:0000256" key="2">
    <source>
        <dbReference type="ARBA" id="ARBA00022723"/>
    </source>
</evidence>
<dbReference type="PROSITE" id="PS50157">
    <property type="entry name" value="ZINC_FINGER_C2H2_2"/>
    <property type="match status" value="3"/>
</dbReference>
<dbReference type="SMART" id="SM00355">
    <property type="entry name" value="ZnF_C2H2"/>
    <property type="match status" value="4"/>
</dbReference>
<dbReference type="GO" id="GO:0006357">
    <property type="term" value="P:regulation of transcription by RNA polymerase II"/>
    <property type="evidence" value="ECO:0007669"/>
    <property type="project" value="TreeGrafter"/>
</dbReference>
<comment type="caution">
    <text evidence="11">The sequence shown here is derived from an EMBL/GenBank/DDBJ whole genome shotgun (WGS) entry which is preliminary data.</text>
</comment>
<dbReference type="OrthoDB" id="201362at2759"/>
<feature type="region of interest" description="Disordered" evidence="9">
    <location>
        <begin position="834"/>
        <end position="869"/>
    </location>
</feature>
<dbReference type="PANTHER" id="PTHR24404:SF114">
    <property type="entry name" value="KLUMPFUSS, ISOFORM B-RELATED"/>
    <property type="match status" value="1"/>
</dbReference>
<comment type="subcellular location">
    <subcellularLocation>
        <location evidence="1">Nucleus</location>
    </subcellularLocation>
</comment>
<evidence type="ECO:0000256" key="1">
    <source>
        <dbReference type="ARBA" id="ARBA00004123"/>
    </source>
</evidence>
<keyword evidence="4 8" id="KW-0863">Zinc-finger</keyword>